<dbReference type="Proteomes" id="UP000008963">
    <property type="component" value="Chromosome"/>
</dbReference>
<dbReference type="PATRIC" id="fig|862908.3.peg.2072"/>
<reference evidence="2" key="1">
    <citation type="journal article" date="2013" name="ISME J.">
        <title>A small predatory core genome in the divergent marine Bacteriovorax marinus SJ and the terrestrial Bdellovibrio bacteriovorus.</title>
        <authorList>
            <person name="Crossman L.C."/>
            <person name="Chen H."/>
            <person name="Cerdeno-Tarraga A.M."/>
            <person name="Brooks K."/>
            <person name="Quail M.A."/>
            <person name="Pineiro S.A."/>
            <person name="Hobley L."/>
            <person name="Sockett R.E."/>
            <person name="Bentley S.D."/>
            <person name="Parkhill J."/>
            <person name="Williams H.N."/>
            <person name="Stine O.C."/>
        </authorList>
    </citation>
    <scope>NUCLEOTIDE SEQUENCE [LARGE SCALE GENOMIC DNA]</scope>
    <source>
        <strain evidence="2">ATCC BAA-682 / DSM 15412 / SJ</strain>
    </source>
</reference>
<dbReference type="AlphaFoldDB" id="E1X3Q5"/>
<sequence>MALLVSSMTFATNVDDLFAGGEREFEFERFSDDSILLAIDEDAEMACDSGVCTLHAVTNNYGGFEVSFTVGEGEQNNGSGTTIYTGGSGYATDGSQEFWGFTVKYSRGQCTQRIRTPRSVYYAINRYMYGLMTEEGGTRRGFTPADEAMIMFYTTIMNKANGCTMQ</sequence>
<dbReference type="STRING" id="862908.BMS_2178"/>
<dbReference type="eggNOG" id="ENOG503485H">
    <property type="taxonomic scope" value="Bacteria"/>
</dbReference>
<protein>
    <submittedName>
        <fullName evidence="1">Uncharacterized protein</fullName>
    </submittedName>
</protein>
<name>E1X3Q5_HALMS</name>
<evidence type="ECO:0000313" key="2">
    <source>
        <dbReference type="Proteomes" id="UP000008963"/>
    </source>
</evidence>
<gene>
    <name evidence="1" type="ordered locus">BMS_2178</name>
</gene>
<proteinExistence type="predicted"/>
<dbReference type="HOGENOM" id="CLU_1515009_0_0_7"/>
<keyword evidence="2" id="KW-1185">Reference proteome</keyword>
<dbReference type="KEGG" id="bmx:BMS_2178"/>
<organism evidence="1 2">
    <name type="scientific">Halobacteriovorax marinus (strain ATCC BAA-682 / DSM 15412 / SJ)</name>
    <name type="common">Bacteriovorax marinus</name>
    <dbReference type="NCBI Taxonomy" id="862908"/>
    <lineage>
        <taxon>Bacteria</taxon>
        <taxon>Pseudomonadati</taxon>
        <taxon>Bdellovibrionota</taxon>
        <taxon>Bacteriovoracia</taxon>
        <taxon>Bacteriovoracales</taxon>
        <taxon>Halobacteriovoraceae</taxon>
        <taxon>Halobacteriovorax</taxon>
    </lineage>
</organism>
<accession>E1X3Q5</accession>
<dbReference type="EMBL" id="FQ312005">
    <property type="protein sequence ID" value="CBW26984.1"/>
    <property type="molecule type" value="Genomic_DNA"/>
</dbReference>
<evidence type="ECO:0000313" key="1">
    <source>
        <dbReference type="EMBL" id="CBW26984.1"/>
    </source>
</evidence>